<reference evidence="4" key="1">
    <citation type="submission" date="2020-06" db="EMBL/GenBank/DDBJ databases">
        <authorList>
            <consortium name="Plant Systems Biology data submission"/>
        </authorList>
    </citation>
    <scope>NUCLEOTIDE SEQUENCE</scope>
    <source>
        <strain evidence="4">D6</strain>
    </source>
</reference>
<evidence type="ECO:0000256" key="1">
    <source>
        <dbReference type="SAM" id="MobiDB-lite"/>
    </source>
</evidence>
<keyword evidence="2" id="KW-1133">Transmembrane helix</keyword>
<evidence type="ECO:0000256" key="3">
    <source>
        <dbReference type="SAM" id="SignalP"/>
    </source>
</evidence>
<dbReference type="AlphaFoldDB" id="A0A9N8E7X2"/>
<proteinExistence type="predicted"/>
<protein>
    <submittedName>
        <fullName evidence="4">Uncharacterized protein</fullName>
    </submittedName>
</protein>
<keyword evidence="5" id="KW-1185">Reference proteome</keyword>
<dbReference type="EMBL" id="CAICTM010000640">
    <property type="protein sequence ID" value="CAB9514246.1"/>
    <property type="molecule type" value="Genomic_DNA"/>
</dbReference>
<keyword evidence="2" id="KW-0812">Transmembrane</keyword>
<feature type="signal peptide" evidence="3">
    <location>
        <begin position="1"/>
        <end position="18"/>
    </location>
</feature>
<sequence length="284" mass="31841">MKLLMIVLTMTGPSLAGAEPNHPLEARRELYTECRENGRFVPLSSTCCKETTDVQFLMTSSFRSASSIETCDQVDLDALMNNFGTYCTNRRYDHSSTLQCVYDVREHNADCAEKQLETCESNGGTLYASDILLECEEFNPLIRIKNSLSCLGVSCNDHDLQEYLWGAGVTANHGTLGKCKLINIHGQTQDEFQRENNRSRAGVVVAFVAAVLLFGVAIKVYQENFSRQRSTRLPQEEQVFLPSSNSKEEEEDVTIVDPLRDARKVTFSESREDDEPKALDAELA</sequence>
<gene>
    <name evidence="4" type="ORF">SEMRO_641_G180050.1</name>
</gene>
<evidence type="ECO:0000313" key="4">
    <source>
        <dbReference type="EMBL" id="CAB9514246.1"/>
    </source>
</evidence>
<keyword evidence="3" id="KW-0732">Signal</keyword>
<feature type="transmembrane region" description="Helical" evidence="2">
    <location>
        <begin position="201"/>
        <end position="221"/>
    </location>
</feature>
<keyword evidence="2" id="KW-0472">Membrane</keyword>
<organism evidence="4 5">
    <name type="scientific">Seminavis robusta</name>
    <dbReference type="NCBI Taxonomy" id="568900"/>
    <lineage>
        <taxon>Eukaryota</taxon>
        <taxon>Sar</taxon>
        <taxon>Stramenopiles</taxon>
        <taxon>Ochrophyta</taxon>
        <taxon>Bacillariophyta</taxon>
        <taxon>Bacillariophyceae</taxon>
        <taxon>Bacillariophycidae</taxon>
        <taxon>Naviculales</taxon>
        <taxon>Naviculaceae</taxon>
        <taxon>Seminavis</taxon>
    </lineage>
</organism>
<feature type="chain" id="PRO_5040303880" evidence="3">
    <location>
        <begin position="19"/>
        <end position="284"/>
    </location>
</feature>
<dbReference type="Proteomes" id="UP001153069">
    <property type="component" value="Unassembled WGS sequence"/>
</dbReference>
<evidence type="ECO:0000313" key="5">
    <source>
        <dbReference type="Proteomes" id="UP001153069"/>
    </source>
</evidence>
<comment type="caution">
    <text evidence="4">The sequence shown here is derived from an EMBL/GenBank/DDBJ whole genome shotgun (WGS) entry which is preliminary data.</text>
</comment>
<feature type="region of interest" description="Disordered" evidence="1">
    <location>
        <begin position="264"/>
        <end position="284"/>
    </location>
</feature>
<evidence type="ECO:0000256" key="2">
    <source>
        <dbReference type="SAM" id="Phobius"/>
    </source>
</evidence>
<accession>A0A9N8E7X2</accession>
<name>A0A9N8E7X2_9STRA</name>